<dbReference type="InterPro" id="IPR016039">
    <property type="entry name" value="Thiolase-like"/>
</dbReference>
<evidence type="ECO:0000313" key="6">
    <source>
        <dbReference type="EMBL" id="MBD3934573.1"/>
    </source>
</evidence>
<evidence type="ECO:0000256" key="4">
    <source>
        <dbReference type="RuleBase" id="RU003694"/>
    </source>
</evidence>
<dbReference type="Gene3D" id="3.40.47.10">
    <property type="match status" value="1"/>
</dbReference>
<accession>A0A927ID00</accession>
<evidence type="ECO:0000256" key="2">
    <source>
        <dbReference type="ARBA" id="ARBA00022679"/>
    </source>
</evidence>
<dbReference type="SUPFAM" id="SSF53901">
    <property type="entry name" value="Thiolase-like"/>
    <property type="match status" value="2"/>
</dbReference>
<keyword evidence="3" id="KW-0012">Acyltransferase</keyword>
<dbReference type="PANTHER" id="PTHR11712">
    <property type="entry name" value="POLYKETIDE SYNTHASE-RELATED"/>
    <property type="match status" value="1"/>
</dbReference>
<dbReference type="InterPro" id="IPR018201">
    <property type="entry name" value="Ketoacyl_synth_AS"/>
</dbReference>
<evidence type="ECO:0000313" key="7">
    <source>
        <dbReference type="Proteomes" id="UP000632289"/>
    </source>
</evidence>
<evidence type="ECO:0000256" key="1">
    <source>
        <dbReference type="ARBA" id="ARBA00008467"/>
    </source>
</evidence>
<comment type="similarity">
    <text evidence="1 4">Belongs to the thiolase-like superfamily. Beta-ketoacyl-ACP synthases family.</text>
</comment>
<reference evidence="6" key="1">
    <citation type="submission" date="2020-09" db="EMBL/GenBank/DDBJ databases">
        <title>Secondary metabolite and genome analysis of marine Streptomyces chumphonensis KK1-2T.</title>
        <authorList>
            <person name="Phongsopitanun W."/>
            <person name="Kanchanasin P."/>
            <person name="Pittayakhajonwut P."/>
            <person name="Suwanborirux K."/>
            <person name="Tanasupawat S."/>
        </authorList>
    </citation>
    <scope>NUCLEOTIDE SEQUENCE</scope>
    <source>
        <strain evidence="6">KK1-2</strain>
    </source>
</reference>
<dbReference type="Pfam" id="PF02801">
    <property type="entry name" value="Ketoacyl-synt_C"/>
    <property type="match status" value="1"/>
</dbReference>
<dbReference type="PROSITE" id="PS00606">
    <property type="entry name" value="KS3_1"/>
    <property type="match status" value="1"/>
</dbReference>
<protein>
    <submittedName>
        <fullName evidence="6">Beta-ketoacyl-[acyl-carrier-protein] synthase family protein</fullName>
    </submittedName>
</protein>
<keyword evidence="7" id="KW-1185">Reference proteome</keyword>
<feature type="domain" description="Ketosynthase family 3 (KS3)" evidence="5">
    <location>
        <begin position="1"/>
        <end position="391"/>
    </location>
</feature>
<dbReference type="GO" id="GO:0006633">
    <property type="term" value="P:fatty acid biosynthetic process"/>
    <property type="evidence" value="ECO:0007669"/>
    <property type="project" value="InterPro"/>
</dbReference>
<dbReference type="SMART" id="SM00825">
    <property type="entry name" value="PKS_KS"/>
    <property type="match status" value="1"/>
</dbReference>
<dbReference type="RefSeq" id="WP_191211874.1">
    <property type="nucleotide sequence ID" value="NZ_BAABKL010000001.1"/>
</dbReference>
<dbReference type="PROSITE" id="PS52004">
    <property type="entry name" value="KS3_2"/>
    <property type="match status" value="1"/>
</dbReference>
<dbReference type="InterPro" id="IPR020841">
    <property type="entry name" value="PKS_Beta-ketoAc_synthase_dom"/>
</dbReference>
<comment type="caution">
    <text evidence="6">The sequence shown here is derived from an EMBL/GenBank/DDBJ whole genome shotgun (WGS) entry which is preliminary data.</text>
</comment>
<proteinExistence type="inferred from homology"/>
<dbReference type="PANTHER" id="PTHR11712:SF347">
    <property type="entry name" value="BETA KETOACYL-ACYL CARRIER PROTEIN SYNTHASE"/>
    <property type="match status" value="1"/>
</dbReference>
<keyword evidence="2 4" id="KW-0808">Transferase</keyword>
<dbReference type="CDD" id="cd00834">
    <property type="entry name" value="KAS_I_II"/>
    <property type="match status" value="1"/>
</dbReference>
<dbReference type="EMBL" id="JACXYU010000018">
    <property type="protein sequence ID" value="MBD3934573.1"/>
    <property type="molecule type" value="Genomic_DNA"/>
</dbReference>
<organism evidence="6 7">
    <name type="scientific">Streptomyces chumphonensis</name>
    <dbReference type="NCBI Taxonomy" id="1214925"/>
    <lineage>
        <taxon>Bacteria</taxon>
        <taxon>Bacillati</taxon>
        <taxon>Actinomycetota</taxon>
        <taxon>Actinomycetes</taxon>
        <taxon>Kitasatosporales</taxon>
        <taxon>Streptomycetaceae</taxon>
        <taxon>Streptomyces</taxon>
    </lineage>
</organism>
<dbReference type="Proteomes" id="UP000632289">
    <property type="component" value="Unassembled WGS sequence"/>
</dbReference>
<dbReference type="AlphaFoldDB" id="A0A927ID00"/>
<gene>
    <name evidence="6" type="ORF">IF129_23785</name>
</gene>
<dbReference type="InterPro" id="IPR014030">
    <property type="entry name" value="Ketoacyl_synth_N"/>
</dbReference>
<evidence type="ECO:0000256" key="3">
    <source>
        <dbReference type="ARBA" id="ARBA00023315"/>
    </source>
</evidence>
<evidence type="ECO:0000259" key="5">
    <source>
        <dbReference type="PROSITE" id="PS52004"/>
    </source>
</evidence>
<sequence length="394" mass="40179">MDDVLITGLGVISCLGSGLNAFWDGMNRAVSAPRKVADPHAHMDIPHMYAVPDADVPAPVEALDGQPLGVASRFALDVTRQAMADAGLVDHDPWRTAVVIGTGMGDAGLHEQWRTDGHPEHDRWNATFSVASAVGELVGAAGPNTSVSNACAASGFAVSLAADLIRSGEADVVIAGGAEAYSRVALGCFNRLGAVDPDTCRPFDAKRAGTVFGEGAAALVLESAAHARRRSAATVYARLAGAGWSCDAHHTTAIEPEGVQITRAMRHALAEAGIGPAELGCVVPHGTGTLINDTVESRALAGLLGTAALERPLYSLKSLIGHTGGAAGALAALSAALIVRNGTVPPNVPRTDPDPECRVSLPEEATALAGSAVMVNAYAFGGNNVSLVMQEAAA</sequence>
<dbReference type="Pfam" id="PF00109">
    <property type="entry name" value="ketoacyl-synt"/>
    <property type="match status" value="1"/>
</dbReference>
<dbReference type="InterPro" id="IPR014031">
    <property type="entry name" value="Ketoacyl_synth_C"/>
</dbReference>
<dbReference type="InterPro" id="IPR000794">
    <property type="entry name" value="Beta-ketoacyl_synthase"/>
</dbReference>
<dbReference type="GO" id="GO:0004315">
    <property type="term" value="F:3-oxoacyl-[acyl-carrier-protein] synthase activity"/>
    <property type="evidence" value="ECO:0007669"/>
    <property type="project" value="InterPro"/>
</dbReference>
<name>A0A927ID00_9ACTN</name>